<evidence type="ECO:0000256" key="1">
    <source>
        <dbReference type="ARBA" id="ARBA00022737"/>
    </source>
</evidence>
<dbReference type="GO" id="GO:0005697">
    <property type="term" value="C:telomerase holoenzyme complex"/>
    <property type="evidence" value="ECO:0007669"/>
    <property type="project" value="TreeGrafter"/>
</dbReference>
<dbReference type="EMBL" id="JAJAGQ010000011">
    <property type="protein sequence ID" value="KAJ8549551.1"/>
    <property type="molecule type" value="Genomic_DNA"/>
</dbReference>
<dbReference type="SUPFAM" id="SSF48452">
    <property type="entry name" value="TPR-like"/>
    <property type="match status" value="1"/>
</dbReference>
<dbReference type="PANTHER" id="PTHR15696:SF0">
    <property type="entry name" value="TELOMERASE-BINDING PROTEIN EST1A"/>
    <property type="match status" value="1"/>
</dbReference>
<dbReference type="Proteomes" id="UP001152561">
    <property type="component" value="Unassembled WGS sequence"/>
</dbReference>
<sequence>MDADSAATFNDQKEKLNTFLEIANTEKQLLTSIYSKGLLHKDVQELYHKARTSYENIIVNKYEVVGLQEVEFSLWKLHYKHIDEFRKRIRQANAEKRKTTETQEGDSSAAREIDNHMEGLKSFLSEATEFYQELTKKLRKSCGLPGKLFSLPLVPLKLPQCQYACHRFLICLGDLARYGELCKKPDACKWSLAATYYFEASRIWPDSGNPHNQLALLATYTGDPFLALYHCVRSLAVKEPFPDAWNNLMLLFEENRSSILHSYSSGSHLDLLKPSAWCSVDAINHATSGSSNKKMPEATETVTSGKADIWLLFVRLMSFFLVYSSLEDFQSTLASTVGQLEGLVVMDDDELKVSLESYQLMDPSRKGPYRALQLVSVFIFIFHSLTESGDVVDPKKDNKQQSALTELAVTATFICAGRLVEKAATRSSTQTCSLLPTVCVFVEWLVNILDRAEGHARDEKVQSAMSYFFGALADLLNRLDPCENELAPESTALWEDHELKGFDPMAHAHKSLDFTIHLECIDNFSSKSVCRSRRIFRAATKLAHRSSHLRKWISCDKTGQRFHIMESELADKGKSGVAESGSILHNNCGMAKENGENQHHPCLNIQSVTIDEEEVILFKPITRHNSEPIYTSGTSCDQFSINVINGTATSDESLRHATSLISEQIHPQNDIFSFRPECTNLRYSKPLKQSAAFPAGPPSLNAWVLEKESPRNERGIRDLNKQQLSPIDELASESLSDLSLKETRDHKVCSMPVSAAIHDTTPPYVTPVPSAPLLPEDASWFQGNSSVFPNKSAFGTKEGDGILGASPVGGYSSPSTVRGPLDFVAGAPGFVEGYPPLLGMSSSEWLYHYRNSQNLERVSNPVWPVHSNAPATYGNLNTTNLTRFDVLDQWGNHLASSPMVYLESPQLHPSPPLAYGAEENSMDKHFLGYQRASPYVCGTGMDLRQEQPTLLNYRKERERQIPQESQYKDCIFNAGCVSCCYVGIGFFLKFLAETGFVSVEHQMEKIGLVPRDEDTSKKTG</sequence>
<reference evidence="5" key="1">
    <citation type="journal article" date="2023" name="Proc. Natl. Acad. Sci. U.S.A.">
        <title>Genomic and structural basis for evolution of tropane alkaloid biosynthesis.</title>
        <authorList>
            <person name="Wanga Y.-J."/>
            <person name="Taina T."/>
            <person name="Yua J.-Y."/>
            <person name="Lia J."/>
            <person name="Xua B."/>
            <person name="Chenc J."/>
            <person name="D'Auriad J.C."/>
            <person name="Huanga J.-P."/>
            <person name="Huanga S.-X."/>
        </authorList>
    </citation>
    <scope>NUCLEOTIDE SEQUENCE [LARGE SCALE GENOMIC DNA]</scope>
    <source>
        <strain evidence="5">cv. KIB-2019</strain>
    </source>
</reference>
<keyword evidence="1" id="KW-0677">Repeat</keyword>
<evidence type="ECO:0000313" key="4">
    <source>
        <dbReference type="EMBL" id="KAJ8549551.1"/>
    </source>
</evidence>
<dbReference type="GO" id="GO:0042162">
    <property type="term" value="F:telomeric DNA binding"/>
    <property type="evidence" value="ECO:0007669"/>
    <property type="project" value="TreeGrafter"/>
</dbReference>
<dbReference type="InterPro" id="IPR011990">
    <property type="entry name" value="TPR-like_helical_dom_sf"/>
</dbReference>
<comment type="caution">
    <text evidence="4">The sequence shown here is derived from an EMBL/GenBank/DDBJ whole genome shotgun (WGS) entry which is preliminary data.</text>
</comment>
<accession>A0A9Q1M590</accession>
<evidence type="ECO:0000259" key="2">
    <source>
        <dbReference type="Pfam" id="PF10373"/>
    </source>
</evidence>
<keyword evidence="5" id="KW-1185">Reference proteome</keyword>
<dbReference type="FunFam" id="1.25.40.10:FF:000225">
    <property type="entry name" value="Protein SMG7"/>
    <property type="match status" value="1"/>
</dbReference>
<dbReference type="InterPro" id="IPR019458">
    <property type="entry name" value="Est1-like_N"/>
</dbReference>
<protein>
    <recommendedName>
        <fullName evidence="6">Protein SMG7L</fullName>
    </recommendedName>
</protein>
<dbReference type="GO" id="GO:0000184">
    <property type="term" value="P:nuclear-transcribed mRNA catabolic process, nonsense-mediated decay"/>
    <property type="evidence" value="ECO:0007669"/>
    <property type="project" value="TreeGrafter"/>
</dbReference>
<dbReference type="InterPro" id="IPR018834">
    <property type="entry name" value="DNA/RNA-bd_Est1-type"/>
</dbReference>
<evidence type="ECO:0000259" key="3">
    <source>
        <dbReference type="Pfam" id="PF10374"/>
    </source>
</evidence>
<evidence type="ECO:0000313" key="5">
    <source>
        <dbReference type="Proteomes" id="UP001152561"/>
    </source>
</evidence>
<dbReference type="Pfam" id="PF10373">
    <property type="entry name" value="EST1_DNA_bind"/>
    <property type="match status" value="1"/>
</dbReference>
<feature type="domain" description="Telomerase activating protein Est1-like N-terminal" evidence="3">
    <location>
        <begin position="70"/>
        <end position="182"/>
    </location>
</feature>
<dbReference type="PANTHER" id="PTHR15696">
    <property type="entry name" value="SMG-7 SUPPRESSOR WITH MORPHOLOGICAL EFFECT ON GENITALIA PROTEIN 7"/>
    <property type="match status" value="1"/>
</dbReference>
<dbReference type="Pfam" id="PF10374">
    <property type="entry name" value="EST1"/>
    <property type="match status" value="1"/>
</dbReference>
<evidence type="ECO:0008006" key="6">
    <source>
        <dbReference type="Google" id="ProtNLM"/>
    </source>
</evidence>
<proteinExistence type="predicted"/>
<dbReference type="InterPro" id="IPR045153">
    <property type="entry name" value="Est1/Ebs1-like"/>
</dbReference>
<feature type="domain" description="DNA/RNA-binding" evidence="2">
    <location>
        <begin position="193"/>
        <end position="508"/>
    </location>
</feature>
<name>A0A9Q1M590_9SOLA</name>
<gene>
    <name evidence="4" type="ORF">K7X08_033258</name>
</gene>
<dbReference type="GO" id="GO:0070034">
    <property type="term" value="F:telomerase RNA binding"/>
    <property type="evidence" value="ECO:0007669"/>
    <property type="project" value="TreeGrafter"/>
</dbReference>
<dbReference type="Gene3D" id="1.25.40.10">
    <property type="entry name" value="Tetratricopeptide repeat domain"/>
    <property type="match status" value="1"/>
</dbReference>
<organism evidence="4 5">
    <name type="scientific">Anisodus acutangulus</name>
    <dbReference type="NCBI Taxonomy" id="402998"/>
    <lineage>
        <taxon>Eukaryota</taxon>
        <taxon>Viridiplantae</taxon>
        <taxon>Streptophyta</taxon>
        <taxon>Embryophyta</taxon>
        <taxon>Tracheophyta</taxon>
        <taxon>Spermatophyta</taxon>
        <taxon>Magnoliopsida</taxon>
        <taxon>eudicotyledons</taxon>
        <taxon>Gunneridae</taxon>
        <taxon>Pentapetalae</taxon>
        <taxon>asterids</taxon>
        <taxon>lamiids</taxon>
        <taxon>Solanales</taxon>
        <taxon>Solanaceae</taxon>
        <taxon>Solanoideae</taxon>
        <taxon>Hyoscyameae</taxon>
        <taxon>Anisodus</taxon>
    </lineage>
</organism>
<dbReference type="OrthoDB" id="69928at2759"/>
<dbReference type="AlphaFoldDB" id="A0A9Q1M590"/>